<dbReference type="InterPro" id="IPR026341">
    <property type="entry name" value="T9SS_type_B"/>
</dbReference>
<name>A0ABW5LTE4_9FLAO</name>
<evidence type="ECO:0000313" key="3">
    <source>
        <dbReference type="Proteomes" id="UP001597508"/>
    </source>
</evidence>
<feature type="chain" id="PRO_5046282927" evidence="1">
    <location>
        <begin position="23"/>
        <end position="1565"/>
    </location>
</feature>
<comment type="caution">
    <text evidence="2">The sequence shown here is derived from an EMBL/GenBank/DDBJ whole genome shotgun (WGS) entry which is preliminary data.</text>
</comment>
<dbReference type="Gene3D" id="2.60.40.10">
    <property type="entry name" value="Immunoglobulins"/>
    <property type="match status" value="2"/>
</dbReference>
<keyword evidence="1" id="KW-0732">Signal</keyword>
<feature type="signal peptide" evidence="1">
    <location>
        <begin position="1"/>
        <end position="22"/>
    </location>
</feature>
<proteinExistence type="predicted"/>
<dbReference type="NCBIfam" id="TIGR04131">
    <property type="entry name" value="Bac_Flav_CTERM"/>
    <property type="match status" value="1"/>
</dbReference>
<keyword evidence="3" id="KW-1185">Reference proteome</keyword>
<reference evidence="3" key="1">
    <citation type="journal article" date="2019" name="Int. J. Syst. Evol. Microbiol.">
        <title>The Global Catalogue of Microorganisms (GCM) 10K type strain sequencing project: providing services to taxonomists for standard genome sequencing and annotation.</title>
        <authorList>
            <consortium name="The Broad Institute Genomics Platform"/>
            <consortium name="The Broad Institute Genome Sequencing Center for Infectious Disease"/>
            <person name="Wu L."/>
            <person name="Ma J."/>
        </authorList>
    </citation>
    <scope>NUCLEOTIDE SEQUENCE [LARGE SCALE GENOMIC DNA]</scope>
    <source>
        <strain evidence="3">KCTC 52127</strain>
    </source>
</reference>
<dbReference type="Proteomes" id="UP001597508">
    <property type="component" value="Unassembled WGS sequence"/>
</dbReference>
<dbReference type="InterPro" id="IPR013783">
    <property type="entry name" value="Ig-like_fold"/>
</dbReference>
<organism evidence="2 3">
    <name type="scientific">Pseudotenacibaculum haliotis</name>
    <dbReference type="NCBI Taxonomy" id="1862138"/>
    <lineage>
        <taxon>Bacteria</taxon>
        <taxon>Pseudomonadati</taxon>
        <taxon>Bacteroidota</taxon>
        <taxon>Flavobacteriia</taxon>
        <taxon>Flavobacteriales</taxon>
        <taxon>Flavobacteriaceae</taxon>
        <taxon>Pseudotenacibaculum</taxon>
    </lineage>
</organism>
<evidence type="ECO:0000256" key="1">
    <source>
        <dbReference type="SAM" id="SignalP"/>
    </source>
</evidence>
<protein>
    <submittedName>
        <fullName evidence="2">T9SS type B sorting domain-containing protein</fullName>
    </submittedName>
</protein>
<dbReference type="InterPro" id="IPR035986">
    <property type="entry name" value="PKD_dom_sf"/>
</dbReference>
<gene>
    <name evidence="2" type="ORF">ACFSRZ_11840</name>
</gene>
<dbReference type="Pfam" id="PF13585">
    <property type="entry name" value="CHU_C"/>
    <property type="match status" value="1"/>
</dbReference>
<dbReference type="RefSeq" id="WP_379666778.1">
    <property type="nucleotide sequence ID" value="NZ_JBHULH010000007.1"/>
</dbReference>
<evidence type="ECO:0000313" key="2">
    <source>
        <dbReference type="EMBL" id="MFD2568070.1"/>
    </source>
</evidence>
<dbReference type="EMBL" id="JBHULH010000007">
    <property type="protein sequence ID" value="MFD2568070.1"/>
    <property type="molecule type" value="Genomic_DNA"/>
</dbReference>
<accession>A0ABW5LTE4</accession>
<sequence length="1565" mass="170179">MKSFKSLLLFLFLFAFSKFSFGQICDELTPVCSNQPIQDLSAEDPSPFTINSSCQSLLSSRVLWYRVRIETGTRFTFHIVPSDPNADYDFAVFGPDSDCSNLASETPIRASYSGTTGLTGLSPNPAQNECDTAGGDRFVRYIDVNPGEEYIIVIDRFSGAPSTFDLLWNVDESGNPLGSSSLDCSIVVGDLGMDQEVCEGTEVTLDGTPSTLVGTETYKWFIDEGAGFTELVGQTNPTLVINDDRSGTYKVEVTDGDGNMGEDEVVITFFPQPTIGTLPFTTYEQCDTDGTEDGFFTFDLEALFSTDLLNGQDASTFEVVYYASQSDADNNANPLNANSYTNPTAFTSVEVFARVIVSAVPNVCTAATTSFNLLVNPNPTLQNPADYEICDDATDGDDTNGTVQNFLLSTKDTDVLGSLNPADYTVSYFDIDSNPIDKNNPYTNIANPQPIIVRVENNTTGCFTESTGALFNLVVNPLPNITTPVLLELCDTDQDGLASFDLTLANSSISANSANETFRYYPTEADAIGNTNEILNPTNHTNIVDTNDAVWVRVITVNGCYRIARINLEVTNTVIPNTFQRTYNECDDYLDTNGNDNANNDDTDGITTFDFSSATNDIIALFPASQTLNISYYESLTDANNAMNAITDISNYRNINSPNTQQIFIRVENPANNACLYTGTHITLVVDPVPTADAVTDMGICDDNDDGDDTNGFIQSIDLETQTATILGTQDPGDFTVTYHESTTDATSGANALSSPFSNTTANTQTIYVRVTNNATGCYTDRTSFVVNIRPLPVITAAVELKQCDNDTDGFSVFNLNEAATDISTNYMNETFIFYETLADAQSGNNPIPNPTTYTNQVVTSDTVWARAISSFDCYRISEVTLTVSTTGIPSTFQRVFNVCDDFLDINGDDNANNDDTDGITTFDFSSVTTEVRALFPTTQQLTITYYRNEADALAEQNAITDPANYRNIGYPNSQQIYVRVDSNLDNDCLGFGAHITLNVDPIPTANPVTDLELCDNADDGDFTNGIVQTFDLDSQTPVLLGTQNPADFTVSYHLTAADANSGNNPITNTSAYENASANQQTIYVRMVNNTTGCFNDHASFDLIVNPLPVANFVEDLEVCDDDTDGSAQNGFSQNINLELQTAGILGTQDPTNFTVTYHASFADAQSGANILTSPYTNTQAFTQIIYVRITNGTTNCVNNISNFNVIINPEPTAEAVDDLLTCDDDADGDDTNGFVQDINLDSQIPLILGATQDEDDFTVTFHETQADATSGANPLSSPFSNTVANQQTIYVRVANNDTGCVNDDLTFDVIVNPLPEFSVTSPQIVCLNGPELTIGVENPAGIYDYVWTDPDGNTIIGSQITVTSGGLYTVTATTTDGTGCSRTLEIQVNESIIATITDNDVTIVDDSDNNSISIDTSNLGIGDYEYALTDENGVIIHPYQDEPLFENLEGGFYTIRVRDKNGCGIVSLDVSVIEFPKFFTPNNDGINDTWAIKGANSTFYPTSQIHIFNRFGKVMAEINIDNPGWNGTFNGKTLPSDDYWFAIKLTDRNGNTRERKGNFSLLRR</sequence>
<dbReference type="SUPFAM" id="SSF49299">
    <property type="entry name" value="PKD domain"/>
    <property type="match status" value="1"/>
</dbReference>